<dbReference type="PROSITE" id="PS00018">
    <property type="entry name" value="EF_HAND_1"/>
    <property type="match status" value="1"/>
</dbReference>
<dbReference type="InterPro" id="IPR011992">
    <property type="entry name" value="EF-hand-dom_pair"/>
</dbReference>
<evidence type="ECO:0000256" key="2">
    <source>
        <dbReference type="SAM" id="MobiDB-lite"/>
    </source>
</evidence>
<reference evidence="4" key="1">
    <citation type="submission" date="2023-08" db="EMBL/GenBank/DDBJ databases">
        <authorList>
            <person name="Chen Y."/>
            <person name="Shah S."/>
            <person name="Dougan E. K."/>
            <person name="Thang M."/>
            <person name="Chan C."/>
        </authorList>
    </citation>
    <scope>NUCLEOTIDE SEQUENCE</scope>
</reference>
<feature type="domain" description="EF-hand" evidence="3">
    <location>
        <begin position="157"/>
        <end position="183"/>
    </location>
</feature>
<dbReference type="EMBL" id="CAUJNA010003561">
    <property type="protein sequence ID" value="CAJ1404901.1"/>
    <property type="molecule type" value="Genomic_DNA"/>
</dbReference>
<keyword evidence="1" id="KW-0106">Calcium</keyword>
<dbReference type="InterPro" id="IPR018247">
    <property type="entry name" value="EF_Hand_1_Ca_BS"/>
</dbReference>
<protein>
    <recommendedName>
        <fullName evidence="3">EF-hand domain-containing protein</fullName>
    </recommendedName>
</protein>
<dbReference type="AlphaFoldDB" id="A0AA36NIB5"/>
<feature type="region of interest" description="Disordered" evidence="2">
    <location>
        <begin position="562"/>
        <end position="583"/>
    </location>
</feature>
<evidence type="ECO:0000256" key="1">
    <source>
        <dbReference type="ARBA" id="ARBA00022837"/>
    </source>
</evidence>
<gene>
    <name evidence="4" type="ORF">EVOR1521_LOCUS27272</name>
</gene>
<keyword evidence="5" id="KW-1185">Reference proteome</keyword>
<dbReference type="SUPFAM" id="SSF47473">
    <property type="entry name" value="EF-hand"/>
    <property type="match status" value="1"/>
</dbReference>
<dbReference type="InterPro" id="IPR000048">
    <property type="entry name" value="IQ_motif_EF-hand-BS"/>
</dbReference>
<evidence type="ECO:0000313" key="4">
    <source>
        <dbReference type="EMBL" id="CAJ1404901.1"/>
    </source>
</evidence>
<dbReference type="PROSITE" id="PS50222">
    <property type="entry name" value="EF_HAND_2"/>
    <property type="match status" value="1"/>
</dbReference>
<evidence type="ECO:0000259" key="3">
    <source>
        <dbReference type="PROSITE" id="PS50222"/>
    </source>
</evidence>
<feature type="region of interest" description="Disordered" evidence="2">
    <location>
        <begin position="186"/>
        <end position="219"/>
    </location>
</feature>
<dbReference type="SMART" id="SM00015">
    <property type="entry name" value="IQ"/>
    <property type="match status" value="6"/>
</dbReference>
<comment type="caution">
    <text evidence="4">The sequence shown here is derived from an EMBL/GenBank/DDBJ whole genome shotgun (WGS) entry which is preliminary data.</text>
</comment>
<organism evidence="4 5">
    <name type="scientific">Effrenium voratum</name>
    <dbReference type="NCBI Taxonomy" id="2562239"/>
    <lineage>
        <taxon>Eukaryota</taxon>
        <taxon>Sar</taxon>
        <taxon>Alveolata</taxon>
        <taxon>Dinophyceae</taxon>
        <taxon>Suessiales</taxon>
        <taxon>Symbiodiniaceae</taxon>
        <taxon>Effrenium</taxon>
    </lineage>
</organism>
<dbReference type="Proteomes" id="UP001178507">
    <property type="component" value="Unassembled WGS sequence"/>
</dbReference>
<dbReference type="InterPro" id="IPR002048">
    <property type="entry name" value="EF_hand_dom"/>
</dbReference>
<dbReference type="Gene3D" id="1.10.238.10">
    <property type="entry name" value="EF-hand"/>
    <property type="match status" value="1"/>
</dbReference>
<evidence type="ECO:0000313" key="5">
    <source>
        <dbReference type="Proteomes" id="UP001178507"/>
    </source>
</evidence>
<dbReference type="GO" id="GO:0005509">
    <property type="term" value="F:calcium ion binding"/>
    <property type="evidence" value="ECO:0007669"/>
    <property type="project" value="InterPro"/>
</dbReference>
<sequence length="773" mass="84384">MKPKRLSQREMEGERSLEMQKASVQLELAQAMEDHDVDTIRRVLPRATNLGVDPQELAVAKRIMSFEVQQSVLEEVEGVRGTVRQLAESVAKVQAAALSRAKSPALALPSVGSVERQVWSKLEPKIERILQGAVTKASRQLQMASEAALKALEACTFEHFDTNGDGVITREEFEEGRKRILGAKDQKEPIASVQASKATKAKPMAPEASKPTKEAKTMAPEVVQVAKIEAKPKAKADGPSEDDKALSGKVRRMVYATAARRQKALDMGPDHYSIARCVVKHLIQKGSQMALTVSRSDDAHATACAEIAAIRASKQRIEEAEKRAEHKLHTASSKVQAHARGKQVRQQKAKLEKGAVVLQRGLRRLRQRWQQGKTLDFAAAVRAVSGRRKDWALEFQACAGPKGLDASGFAKALGKVYNQLSRLQVGKLWKGFIEQSENCNGIMHLPTFWAICEAVAQGDAAAAEFADMSIEEYLEGQTSGEHYTEEEVHAAQRIQAAQKGRQVRDQASQQAAEEEAARRIQAAHQGRMVREAKAAPNSCDAEQEAAVRIQAAHRGRQVRQSLAKPMPAQADAEVKSPNTKQKAAASLLKAAKDGSLAKSLDTFEDAQAGGKADAKPAQEKAATKIQAVQRGKVARAACAAEERARDQAVRKLQKGMRNWQARRRTDTRDWLGLAHIMRSKHAAFATIFEEAMKTQTNGPELLHPAFVNAIMQVSPAVSGKQAEALFEAVCEGTGQPGVGFRIFCNMSQAVLEGDAAASAFADMHVQDYSRLRD</sequence>
<dbReference type="PROSITE" id="PS50096">
    <property type="entry name" value="IQ"/>
    <property type="match status" value="4"/>
</dbReference>
<accession>A0AA36NIB5</accession>
<name>A0AA36NIB5_9DINO</name>
<proteinExistence type="predicted"/>